<dbReference type="AlphaFoldDB" id="A0A5J4V4I0"/>
<dbReference type="EMBL" id="SNRW01010088">
    <property type="protein sequence ID" value="KAA6377041.1"/>
    <property type="molecule type" value="Genomic_DNA"/>
</dbReference>
<protein>
    <submittedName>
        <fullName evidence="1">Uncharacterized protein</fullName>
    </submittedName>
</protein>
<evidence type="ECO:0000313" key="2">
    <source>
        <dbReference type="Proteomes" id="UP000324800"/>
    </source>
</evidence>
<accession>A0A5J4V4I0</accession>
<gene>
    <name evidence="1" type="ORF">EZS28_027433</name>
</gene>
<comment type="caution">
    <text evidence="1">The sequence shown here is derived from an EMBL/GenBank/DDBJ whole genome shotgun (WGS) entry which is preliminary data.</text>
</comment>
<proteinExistence type="predicted"/>
<dbReference type="OrthoDB" id="10500762at2759"/>
<organism evidence="1 2">
    <name type="scientific">Streblomastix strix</name>
    <dbReference type="NCBI Taxonomy" id="222440"/>
    <lineage>
        <taxon>Eukaryota</taxon>
        <taxon>Metamonada</taxon>
        <taxon>Preaxostyla</taxon>
        <taxon>Oxymonadida</taxon>
        <taxon>Streblomastigidae</taxon>
        <taxon>Streblomastix</taxon>
    </lineage>
</organism>
<sequence>MYIRKSQKNLQTVENLLKTFTIQPFQNDEEHYFSTKEIKPKSQLPSLFDKEVMIRGTFIFVGLKNSAELTREYVLNHRGKTIDRSLQNYATTESFIYNTIKPQSEKNNNRFFCIQEISDTLAPQTASPYVIDFKFTHSIPLDDLVIFSAFFEYPNNLSGDLKIKFKINSSAFVFCQVDLIQSVVKYYLINKDKLLSSGQDKLKDIDLFFRNLGLTFQYINMYTQIGCAADFVSGIRAEELTPS</sequence>
<reference evidence="1 2" key="1">
    <citation type="submission" date="2019-03" db="EMBL/GenBank/DDBJ databases">
        <title>Single cell metagenomics reveals metabolic interactions within the superorganism composed of flagellate Streblomastix strix and complex community of Bacteroidetes bacteria on its surface.</title>
        <authorList>
            <person name="Treitli S.C."/>
            <person name="Kolisko M."/>
            <person name="Husnik F."/>
            <person name="Keeling P."/>
            <person name="Hampl V."/>
        </authorList>
    </citation>
    <scope>NUCLEOTIDE SEQUENCE [LARGE SCALE GENOMIC DNA]</scope>
    <source>
        <strain evidence="1">ST1C</strain>
    </source>
</reference>
<evidence type="ECO:0000313" key="1">
    <source>
        <dbReference type="EMBL" id="KAA6377041.1"/>
    </source>
</evidence>
<name>A0A5J4V4I0_9EUKA</name>
<dbReference type="Proteomes" id="UP000324800">
    <property type="component" value="Unassembled WGS sequence"/>
</dbReference>